<evidence type="ECO:0000256" key="7">
    <source>
        <dbReference type="ARBA" id="ARBA00032272"/>
    </source>
</evidence>
<comment type="catalytic activity">
    <reaction evidence="1">
        <text>GDP-alpha-D-mannose + H2O = alpha-D-mannose 1-phosphate + GMP + 2 H(+)</text>
        <dbReference type="Rhea" id="RHEA:27978"/>
        <dbReference type="ChEBI" id="CHEBI:15377"/>
        <dbReference type="ChEBI" id="CHEBI:15378"/>
        <dbReference type="ChEBI" id="CHEBI:57527"/>
        <dbReference type="ChEBI" id="CHEBI:58115"/>
        <dbReference type="ChEBI" id="CHEBI:58409"/>
    </reaction>
</comment>
<evidence type="ECO:0000259" key="8">
    <source>
        <dbReference type="PROSITE" id="PS51462"/>
    </source>
</evidence>
<reference evidence="9 10" key="1">
    <citation type="submission" date="2023-04" db="EMBL/GenBank/DDBJ databases">
        <title>Ottowia paracancer sp. nov., isolated from human stomach.</title>
        <authorList>
            <person name="Song Y."/>
        </authorList>
    </citation>
    <scope>NUCLEOTIDE SEQUENCE [LARGE SCALE GENOMIC DNA]</scope>
    <source>
        <strain evidence="9 10">10c7w1</strain>
    </source>
</reference>
<dbReference type="PROSITE" id="PS51462">
    <property type="entry name" value="NUDIX"/>
    <property type="match status" value="1"/>
</dbReference>
<dbReference type="Gene3D" id="3.90.79.10">
    <property type="entry name" value="Nucleoside Triphosphate Pyrophosphohydrolase"/>
    <property type="match status" value="1"/>
</dbReference>
<comment type="similarity">
    <text evidence="3">Belongs to the Nudix hydrolase family. NudK subfamily.</text>
</comment>
<sequence>MREQPLASEPLLQGHFLRVQRDTVRLPDGQHGEHGGTATREYVRHPGAAVIAALLEDGQGGWRVVLERQWRHPLGQAIIELPAGKLDPGEPPLHCAQRELREETGYTAREWAYAGLMHPTPAYSTEGIHLWFARGLTAGPRQLDAGEHLHVFTTTVPELLDWCRQGRVTDSKTLAAALWLQNYLSGAWPLDWQRDESA</sequence>
<dbReference type="PANTHER" id="PTHR11839">
    <property type="entry name" value="UDP/ADP-SUGAR PYROPHOSPHATASE"/>
    <property type="match status" value="1"/>
</dbReference>
<evidence type="ECO:0000313" key="10">
    <source>
        <dbReference type="Proteomes" id="UP001237156"/>
    </source>
</evidence>
<evidence type="ECO:0000313" key="9">
    <source>
        <dbReference type="EMBL" id="MDG9698624.1"/>
    </source>
</evidence>
<evidence type="ECO:0000256" key="6">
    <source>
        <dbReference type="ARBA" id="ARBA00032162"/>
    </source>
</evidence>
<dbReference type="GO" id="GO:0005829">
    <property type="term" value="C:cytosol"/>
    <property type="evidence" value="ECO:0007669"/>
    <property type="project" value="TreeGrafter"/>
</dbReference>
<dbReference type="GO" id="GO:0019693">
    <property type="term" value="P:ribose phosphate metabolic process"/>
    <property type="evidence" value="ECO:0007669"/>
    <property type="project" value="TreeGrafter"/>
</dbReference>
<comment type="cofactor">
    <cofactor evidence="2">
        <name>Mg(2+)</name>
        <dbReference type="ChEBI" id="CHEBI:18420"/>
    </cofactor>
</comment>
<dbReference type="EMBL" id="JARVII010000003">
    <property type="protein sequence ID" value="MDG9698624.1"/>
    <property type="molecule type" value="Genomic_DNA"/>
</dbReference>
<dbReference type="AlphaFoldDB" id="A0AAW6RER7"/>
<proteinExistence type="inferred from homology"/>
<evidence type="ECO:0000256" key="4">
    <source>
        <dbReference type="ARBA" id="ARBA00016377"/>
    </source>
</evidence>
<dbReference type="InterPro" id="IPR015797">
    <property type="entry name" value="NUDIX_hydrolase-like_dom_sf"/>
</dbReference>
<dbReference type="Proteomes" id="UP001237156">
    <property type="component" value="Unassembled WGS sequence"/>
</dbReference>
<feature type="domain" description="Nudix hydrolase" evidence="8">
    <location>
        <begin position="45"/>
        <end position="182"/>
    </location>
</feature>
<accession>A0AAW6RER7</accession>
<evidence type="ECO:0000256" key="5">
    <source>
        <dbReference type="ARBA" id="ARBA00022801"/>
    </source>
</evidence>
<evidence type="ECO:0000256" key="3">
    <source>
        <dbReference type="ARBA" id="ARBA00007275"/>
    </source>
</evidence>
<evidence type="ECO:0000256" key="2">
    <source>
        <dbReference type="ARBA" id="ARBA00001946"/>
    </source>
</evidence>
<organism evidence="9 10">
    <name type="scientific">Ottowia cancrivicina</name>
    <dbReference type="NCBI Taxonomy" id="3040346"/>
    <lineage>
        <taxon>Bacteria</taxon>
        <taxon>Pseudomonadati</taxon>
        <taxon>Pseudomonadota</taxon>
        <taxon>Betaproteobacteria</taxon>
        <taxon>Burkholderiales</taxon>
        <taxon>Comamonadaceae</taxon>
        <taxon>Ottowia</taxon>
    </lineage>
</organism>
<evidence type="ECO:0000256" key="1">
    <source>
        <dbReference type="ARBA" id="ARBA00000847"/>
    </source>
</evidence>
<protein>
    <recommendedName>
        <fullName evidence="4">GDP-mannose pyrophosphatase</fullName>
    </recommendedName>
    <alternativeName>
        <fullName evidence="6">GDP-mannose hydrolase</fullName>
    </alternativeName>
    <alternativeName>
        <fullName evidence="7">GDPMK</fullName>
    </alternativeName>
</protein>
<keyword evidence="10" id="KW-1185">Reference proteome</keyword>
<comment type="caution">
    <text evidence="9">The sequence shown here is derived from an EMBL/GenBank/DDBJ whole genome shotgun (WGS) entry which is preliminary data.</text>
</comment>
<dbReference type="PANTHER" id="PTHR11839:SF18">
    <property type="entry name" value="NUDIX HYDROLASE DOMAIN-CONTAINING PROTEIN"/>
    <property type="match status" value="1"/>
</dbReference>
<dbReference type="InterPro" id="IPR020084">
    <property type="entry name" value="NUDIX_hydrolase_CS"/>
</dbReference>
<dbReference type="PROSITE" id="PS00893">
    <property type="entry name" value="NUDIX_BOX"/>
    <property type="match status" value="1"/>
</dbReference>
<dbReference type="SUPFAM" id="SSF55811">
    <property type="entry name" value="Nudix"/>
    <property type="match status" value="1"/>
</dbReference>
<dbReference type="GO" id="GO:0006753">
    <property type="term" value="P:nucleoside phosphate metabolic process"/>
    <property type="evidence" value="ECO:0007669"/>
    <property type="project" value="TreeGrafter"/>
</dbReference>
<dbReference type="InterPro" id="IPR000086">
    <property type="entry name" value="NUDIX_hydrolase_dom"/>
</dbReference>
<keyword evidence="5 9" id="KW-0378">Hydrolase</keyword>
<dbReference type="Pfam" id="PF00293">
    <property type="entry name" value="NUDIX"/>
    <property type="match status" value="1"/>
</dbReference>
<name>A0AAW6RER7_9BURK</name>
<dbReference type="GO" id="GO:0016787">
    <property type="term" value="F:hydrolase activity"/>
    <property type="evidence" value="ECO:0007669"/>
    <property type="project" value="UniProtKB-KW"/>
</dbReference>
<gene>
    <name evidence="9" type="ORF">QB898_02630</name>
</gene>